<evidence type="ECO:0000313" key="2">
    <source>
        <dbReference type="Proteomes" id="UP001162131"/>
    </source>
</evidence>
<keyword evidence="2" id="KW-1185">Reference proteome</keyword>
<dbReference type="Proteomes" id="UP001162131">
    <property type="component" value="Unassembled WGS sequence"/>
</dbReference>
<comment type="caution">
    <text evidence="1">The sequence shown here is derived from an EMBL/GenBank/DDBJ whole genome shotgun (WGS) entry which is preliminary data.</text>
</comment>
<reference evidence="1" key="1">
    <citation type="submission" date="2021-09" db="EMBL/GenBank/DDBJ databases">
        <authorList>
            <consortium name="AG Swart"/>
            <person name="Singh M."/>
            <person name="Singh A."/>
            <person name="Seah K."/>
            <person name="Emmerich C."/>
        </authorList>
    </citation>
    <scope>NUCLEOTIDE SEQUENCE</scope>
    <source>
        <strain evidence="1">ATCC30299</strain>
    </source>
</reference>
<protein>
    <submittedName>
        <fullName evidence="1">Uncharacterized protein</fullName>
    </submittedName>
</protein>
<name>A0AAU9JUG5_9CILI</name>
<accession>A0AAU9JUG5</accession>
<organism evidence="1 2">
    <name type="scientific">Blepharisma stoltei</name>
    <dbReference type="NCBI Taxonomy" id="1481888"/>
    <lineage>
        <taxon>Eukaryota</taxon>
        <taxon>Sar</taxon>
        <taxon>Alveolata</taxon>
        <taxon>Ciliophora</taxon>
        <taxon>Postciliodesmatophora</taxon>
        <taxon>Heterotrichea</taxon>
        <taxon>Heterotrichida</taxon>
        <taxon>Blepharismidae</taxon>
        <taxon>Blepharisma</taxon>
    </lineage>
</organism>
<evidence type="ECO:0000313" key="1">
    <source>
        <dbReference type="EMBL" id="CAG9328764.1"/>
    </source>
</evidence>
<gene>
    <name evidence="1" type="ORF">BSTOLATCC_MIC46933</name>
</gene>
<dbReference type="AlphaFoldDB" id="A0AAU9JUG5"/>
<dbReference type="EMBL" id="CAJZBQ010000046">
    <property type="protein sequence ID" value="CAG9328764.1"/>
    <property type="molecule type" value="Genomic_DNA"/>
</dbReference>
<sequence length="80" mass="9733">MLYDIKKQINRKKHYRKKPSLEILAKNFQEKTPSDVRYPKKLQEKTPMVVKSWKIPGKKPLTHPHYFLCKKFWYKLNVSS</sequence>
<proteinExistence type="predicted"/>